<dbReference type="Pfam" id="PF07940">
    <property type="entry name" value="Hepar_II_III_C"/>
    <property type="match status" value="1"/>
</dbReference>
<evidence type="ECO:0000256" key="2">
    <source>
        <dbReference type="ARBA" id="ARBA00022729"/>
    </source>
</evidence>
<comment type="caution">
    <text evidence="6">The sequence shown here is derived from an EMBL/GenBank/DDBJ whole genome shotgun (WGS) entry which is preliminary data.</text>
</comment>
<evidence type="ECO:0000256" key="3">
    <source>
        <dbReference type="ARBA" id="ARBA00022764"/>
    </source>
</evidence>
<evidence type="ECO:0000259" key="5">
    <source>
        <dbReference type="Pfam" id="PF07940"/>
    </source>
</evidence>
<dbReference type="Proteomes" id="UP000317624">
    <property type="component" value="Unassembled WGS sequence"/>
</dbReference>
<reference evidence="6 7" key="1">
    <citation type="submission" date="2019-07" db="EMBL/GenBank/DDBJ databases">
        <title>Hymenobacter sp. straun FUR1 Genome sequencing and assembly.</title>
        <authorList>
            <person name="Chhetri G."/>
        </authorList>
    </citation>
    <scope>NUCLEOTIDE SEQUENCE [LARGE SCALE GENOMIC DNA]</scope>
    <source>
        <strain evidence="6 7">Fur1</strain>
    </source>
</reference>
<keyword evidence="3" id="KW-0574">Periplasm</keyword>
<sequence>MGLSYKKSIIPSSTINSVYYRPEQQGEKTKFWELSTSAASAPTKSTFASTDLPASRCKESSALLGWPRCHRCAVRLLILLAMLLSGLSQGWAQAPTAGGSWRPVGANLGYPRTLLKAEALAGVRATLTAPDRLAIYRSLWTDVQSAPTADNASSAGRRARATWAKNAAFVVLLSQQPNGSDGLEGLSEAQRSILVSTTRSLLENLNPAVEAFATWTGTTPYTEWQWRSKELIDYLVAYDLLRGAGESAASLQASQLKLQVFAGNLYRQSTTPLLWVTFFGTIKNNHTLMTSAALGMAAVVLSETSSTDANQQPSSWAGAGLYHIDNVLWRDAQRQSDSTQVTGYAEGPYYAKYALLNCLPFFRALGNFLPDGSQAYTFGGTTRRIRNPYFDSKYTRLYDWLTAIMLPDGRLPALEDSYVDMGMPELALTGRPEYVRPMYFSKLSGTNMASALAQLRDATVDMRAAWLAAAVLPTSQQQPALTVLPGSGNLVFRSGGDSAATYLHVYGRGGLAQANAGGHSQGDASSFILQAQGQLLALDPGYLSYSRRAEVGQAAHHNLVLVDGAGPDIGTAGAGSSTQSTIGAAFWTPQLSYGEVATAYQGTRIVRKTLFVRNAYFLLADAVSAPTAHAYTWQLHGYGLEGGTAVTGTFAGNLGGQEGTWQKNGVHLLAHVTATGGVPTYGTTTNVHETTYNTAENHTTLLVKQASATQTQFLAALYPYATQAPQVATTSQPTTAALATSSQGYIDVAFAQADSVLVADTSDQLLQAVQADGLLNFYSAKTNGDFAQLFMQAGTRLQVGAKVMFSSTRRADLSWQRTSLTSYTGYASRATTLIISLPQGPVSVAGPAVVSYAYDASQEQLRVVLRAAASFEVGLPARIAQPLPVQLTDFVGQRQAGVVLLAWHTASEQRSLGFEVQRQTALAPEALFETIGFVASAGDHAQATDYTFRDATAPARGAYYRLRQLDHDGTGTYSPVVAIGAAAVATPVATLLPPVPQPATDWLRVQLTGTDAEVTLRLLDGLGRPVQQLRVRQQAQLAVGSLAPGLYYLVAYDDAGQQVAGRHKVIVAH</sequence>
<dbReference type="GO" id="GO:0016829">
    <property type="term" value="F:lyase activity"/>
    <property type="evidence" value="ECO:0007669"/>
    <property type="project" value="UniProtKB-KW"/>
</dbReference>
<dbReference type="PANTHER" id="PTHR39210:SF1">
    <property type="entry name" value="HEPARIN-SULFATE LYASE"/>
    <property type="match status" value="1"/>
</dbReference>
<evidence type="ECO:0000256" key="4">
    <source>
        <dbReference type="ARBA" id="ARBA00023239"/>
    </source>
</evidence>
<accession>A0A558BMA3</accession>
<gene>
    <name evidence="6" type="ORF">FNT36_20950</name>
</gene>
<dbReference type="InterPro" id="IPR012480">
    <property type="entry name" value="Hepar_II_III_C"/>
</dbReference>
<dbReference type="Gene3D" id="1.50.10.100">
    <property type="entry name" value="Chondroitin AC/alginate lyase"/>
    <property type="match status" value="1"/>
</dbReference>
<dbReference type="Gene3D" id="2.70.98.70">
    <property type="match status" value="1"/>
</dbReference>
<feature type="domain" description="Heparinase II/III-like C-terminal" evidence="5">
    <location>
        <begin position="509"/>
        <end position="637"/>
    </location>
</feature>
<evidence type="ECO:0000256" key="1">
    <source>
        <dbReference type="ARBA" id="ARBA00004418"/>
    </source>
</evidence>
<dbReference type="InterPro" id="IPR008929">
    <property type="entry name" value="Chondroitin_lyas"/>
</dbReference>
<keyword evidence="4" id="KW-0456">Lyase</keyword>
<organism evidence="6 7">
    <name type="scientific">Hymenobacter setariae</name>
    <dbReference type="NCBI Taxonomy" id="2594794"/>
    <lineage>
        <taxon>Bacteria</taxon>
        <taxon>Pseudomonadati</taxon>
        <taxon>Bacteroidota</taxon>
        <taxon>Cytophagia</taxon>
        <taxon>Cytophagales</taxon>
        <taxon>Hymenobacteraceae</taxon>
        <taxon>Hymenobacter</taxon>
    </lineage>
</organism>
<dbReference type="OrthoDB" id="175534at2"/>
<dbReference type="AlphaFoldDB" id="A0A558BMA3"/>
<comment type="subcellular location">
    <subcellularLocation>
        <location evidence="1">Periplasm</location>
    </subcellularLocation>
</comment>
<evidence type="ECO:0000313" key="6">
    <source>
        <dbReference type="EMBL" id="TVT37645.1"/>
    </source>
</evidence>
<proteinExistence type="predicted"/>
<keyword evidence="7" id="KW-1185">Reference proteome</keyword>
<dbReference type="GO" id="GO:0042597">
    <property type="term" value="C:periplasmic space"/>
    <property type="evidence" value="ECO:0007669"/>
    <property type="project" value="UniProtKB-SubCell"/>
</dbReference>
<protein>
    <recommendedName>
        <fullName evidence="5">Heparinase II/III-like C-terminal domain-containing protein</fullName>
    </recommendedName>
</protein>
<evidence type="ECO:0000313" key="7">
    <source>
        <dbReference type="Proteomes" id="UP000317624"/>
    </source>
</evidence>
<dbReference type="PANTHER" id="PTHR39210">
    <property type="entry name" value="HEPARIN-SULFATE LYASE"/>
    <property type="match status" value="1"/>
</dbReference>
<dbReference type="EMBL" id="VMRJ01000006">
    <property type="protein sequence ID" value="TVT37645.1"/>
    <property type="molecule type" value="Genomic_DNA"/>
</dbReference>
<name>A0A558BMA3_9BACT</name>
<keyword evidence="2" id="KW-0732">Signal</keyword>